<evidence type="ECO:0000313" key="3">
    <source>
        <dbReference type="Proteomes" id="UP000243686"/>
    </source>
</evidence>
<dbReference type="AlphaFoldDB" id="A0A1S8WPH8"/>
<feature type="domain" description="Fibronectin type-III" evidence="1">
    <location>
        <begin position="3"/>
        <end position="95"/>
    </location>
</feature>
<dbReference type="EMBL" id="KV897677">
    <property type="protein sequence ID" value="OON16379.1"/>
    <property type="molecule type" value="Genomic_DNA"/>
</dbReference>
<keyword evidence="3" id="KW-1185">Reference proteome</keyword>
<dbReference type="SUPFAM" id="SSF49265">
    <property type="entry name" value="Fibronectin type III"/>
    <property type="match status" value="1"/>
</dbReference>
<dbReference type="Proteomes" id="UP000243686">
    <property type="component" value="Unassembled WGS sequence"/>
</dbReference>
<reference evidence="2 3" key="1">
    <citation type="submission" date="2015-03" db="EMBL/GenBank/DDBJ databases">
        <title>Draft genome of the nematode, Opisthorchis viverrini.</title>
        <authorList>
            <person name="Mitreva M."/>
        </authorList>
    </citation>
    <scope>NUCLEOTIDE SEQUENCE [LARGE SCALE GENOMIC DNA]</scope>
    <source>
        <strain evidence="2">Khon Kaen</strain>
    </source>
</reference>
<evidence type="ECO:0000313" key="2">
    <source>
        <dbReference type="EMBL" id="OON16379.1"/>
    </source>
</evidence>
<dbReference type="Gene3D" id="2.60.40.10">
    <property type="entry name" value="Immunoglobulins"/>
    <property type="match status" value="1"/>
</dbReference>
<feature type="non-terminal residue" evidence="2">
    <location>
        <position position="95"/>
    </location>
</feature>
<protein>
    <recommendedName>
        <fullName evidence="1">Fibronectin type-III domain-containing protein</fullName>
    </recommendedName>
</protein>
<accession>A0A1S8WPH8</accession>
<dbReference type="InterPro" id="IPR003961">
    <property type="entry name" value="FN3_dom"/>
</dbReference>
<name>A0A1S8WPH8_OPIVI</name>
<dbReference type="InterPro" id="IPR013783">
    <property type="entry name" value="Ig-like_fold"/>
</dbReference>
<sequence>PETPTKVLVRPPNKGGRAWLVSWEDPSKCKGYPGHRYIVNVVDLQNEATSHIPVSTPSITLDRLNECSETWVGIFTINFAGDSPVSPLVKIINPP</sequence>
<organism evidence="2 3">
    <name type="scientific">Opisthorchis viverrini</name>
    <name type="common">Southeast Asian liver fluke</name>
    <dbReference type="NCBI Taxonomy" id="6198"/>
    <lineage>
        <taxon>Eukaryota</taxon>
        <taxon>Metazoa</taxon>
        <taxon>Spiralia</taxon>
        <taxon>Lophotrochozoa</taxon>
        <taxon>Platyhelminthes</taxon>
        <taxon>Trematoda</taxon>
        <taxon>Digenea</taxon>
        <taxon>Opisthorchiida</taxon>
        <taxon>Opisthorchiata</taxon>
        <taxon>Opisthorchiidae</taxon>
        <taxon>Opisthorchis</taxon>
    </lineage>
</organism>
<dbReference type="PROSITE" id="PS50853">
    <property type="entry name" value="FN3"/>
    <property type="match status" value="1"/>
</dbReference>
<feature type="non-terminal residue" evidence="2">
    <location>
        <position position="1"/>
    </location>
</feature>
<evidence type="ECO:0000259" key="1">
    <source>
        <dbReference type="PROSITE" id="PS50853"/>
    </source>
</evidence>
<gene>
    <name evidence="2" type="ORF">X801_07809</name>
</gene>
<dbReference type="InterPro" id="IPR036116">
    <property type="entry name" value="FN3_sf"/>
</dbReference>
<proteinExistence type="predicted"/>